<dbReference type="AlphaFoldDB" id="A0A0C1FTU3"/>
<keyword evidence="2" id="KW-1185">Reference proteome</keyword>
<sequence length="188" mass="21060">MGNIASLTRDGFGTNNYTGYNGNKLTNISGFTNSTYNYDVNGNLTNDNQKNISLGYNFLNLPQTVSGSQNLTYTYNAAGEKLQKQAGGTTTNYIDGIQYTNNSIDFIQTEEGLARRSGNNYSYEYNLSDHLGNVRITFYQNPTTNQLEVLQRDDYYAFGLRKAGLVGANNNKYLYNGKELQEELGQYD</sequence>
<comment type="caution">
    <text evidence="1">The sequence shown here is derived from an EMBL/GenBank/DDBJ whole genome shotgun (WGS) entry which is preliminary data.</text>
</comment>
<dbReference type="RefSeq" id="WP_039473832.1">
    <property type="nucleotide sequence ID" value="NZ_JSYN01000006.1"/>
</dbReference>
<protein>
    <recommendedName>
        <fullName evidence="3">Type IV secretion protein Rhs</fullName>
    </recommendedName>
</protein>
<accession>A0A0C1FTU3</accession>
<evidence type="ECO:0000313" key="2">
    <source>
        <dbReference type="Proteomes" id="UP000031246"/>
    </source>
</evidence>
<dbReference type="Proteomes" id="UP000031246">
    <property type="component" value="Unassembled WGS sequence"/>
</dbReference>
<evidence type="ECO:0008006" key="3">
    <source>
        <dbReference type="Google" id="ProtNLM"/>
    </source>
</evidence>
<organism evidence="1 2">
    <name type="scientific">Pedobacter kyungheensis</name>
    <dbReference type="NCBI Taxonomy" id="1069985"/>
    <lineage>
        <taxon>Bacteria</taxon>
        <taxon>Pseudomonadati</taxon>
        <taxon>Bacteroidota</taxon>
        <taxon>Sphingobacteriia</taxon>
        <taxon>Sphingobacteriales</taxon>
        <taxon>Sphingobacteriaceae</taxon>
        <taxon>Pedobacter</taxon>
    </lineage>
</organism>
<reference evidence="1 2" key="1">
    <citation type="submission" date="2014-10" db="EMBL/GenBank/DDBJ databases">
        <title>Pedobacter Kyungheensis.</title>
        <authorList>
            <person name="Anderson B.M."/>
            <person name="Newman J.D."/>
        </authorList>
    </citation>
    <scope>NUCLEOTIDE SEQUENCE [LARGE SCALE GENOMIC DNA]</scope>
    <source>
        <strain evidence="1 2">KACC 16221</strain>
    </source>
</reference>
<dbReference type="EMBL" id="JSYN01000006">
    <property type="protein sequence ID" value="KIA95218.1"/>
    <property type="molecule type" value="Genomic_DNA"/>
</dbReference>
<name>A0A0C1FTU3_9SPHI</name>
<evidence type="ECO:0000313" key="1">
    <source>
        <dbReference type="EMBL" id="KIA95218.1"/>
    </source>
</evidence>
<proteinExistence type="predicted"/>
<gene>
    <name evidence="1" type="ORF">OC25_07860</name>
</gene>
<dbReference type="Gene3D" id="2.180.10.10">
    <property type="entry name" value="RHS repeat-associated core"/>
    <property type="match status" value="1"/>
</dbReference>